<protein>
    <submittedName>
        <fullName evidence="3">Uncharacterized protein</fullName>
    </submittedName>
</protein>
<reference evidence="3" key="3">
    <citation type="journal article" date="2017" name="Nature">
        <title>Genome sequence of the progenitor of the wheat D genome Aegilops tauschii.</title>
        <authorList>
            <person name="Luo M.C."/>
            <person name="Gu Y.Q."/>
            <person name="Puiu D."/>
            <person name="Wang H."/>
            <person name="Twardziok S.O."/>
            <person name="Deal K.R."/>
            <person name="Huo N."/>
            <person name="Zhu T."/>
            <person name="Wang L."/>
            <person name="Wang Y."/>
            <person name="McGuire P.E."/>
            <person name="Liu S."/>
            <person name="Long H."/>
            <person name="Ramasamy R.K."/>
            <person name="Rodriguez J.C."/>
            <person name="Van S.L."/>
            <person name="Yuan L."/>
            <person name="Wang Z."/>
            <person name="Xia Z."/>
            <person name="Xiao L."/>
            <person name="Anderson O.D."/>
            <person name="Ouyang S."/>
            <person name="Liang Y."/>
            <person name="Zimin A.V."/>
            <person name="Pertea G."/>
            <person name="Qi P."/>
            <person name="Bennetzen J.L."/>
            <person name="Dai X."/>
            <person name="Dawson M.W."/>
            <person name="Muller H.G."/>
            <person name="Kugler K."/>
            <person name="Rivarola-Duarte L."/>
            <person name="Spannagl M."/>
            <person name="Mayer K.F.X."/>
            <person name="Lu F.H."/>
            <person name="Bevan M.W."/>
            <person name="Leroy P."/>
            <person name="Li P."/>
            <person name="You F.M."/>
            <person name="Sun Q."/>
            <person name="Liu Z."/>
            <person name="Lyons E."/>
            <person name="Wicker T."/>
            <person name="Salzberg S.L."/>
            <person name="Devos K.M."/>
            <person name="Dvorak J."/>
        </authorList>
    </citation>
    <scope>NUCLEOTIDE SEQUENCE [LARGE SCALE GENOMIC DNA]</scope>
    <source>
        <strain evidence="3">cv. AL8/78</strain>
    </source>
</reference>
<accession>A0A453F788</accession>
<sequence>MRRPTSHGRVLLFVFGDLLILRFHHCHYNTYEDNISKPKLRPVPRMSDPTIHHQ</sequence>
<dbReference type="AlphaFoldDB" id="A0A453F788"/>
<reference evidence="3" key="4">
    <citation type="submission" date="2019-03" db="UniProtKB">
        <authorList>
            <consortium name="EnsemblPlants"/>
        </authorList>
    </citation>
    <scope>IDENTIFICATION</scope>
</reference>
<reference evidence="3" key="5">
    <citation type="journal article" date="2021" name="G3 (Bethesda)">
        <title>Aegilops tauschii genome assembly Aet v5.0 features greater sequence contiguity and improved annotation.</title>
        <authorList>
            <person name="Wang L."/>
            <person name="Zhu T."/>
            <person name="Rodriguez J.C."/>
            <person name="Deal K.R."/>
            <person name="Dubcovsky J."/>
            <person name="McGuire P.E."/>
            <person name="Lux T."/>
            <person name="Spannagl M."/>
            <person name="Mayer K.F.X."/>
            <person name="Baldrich P."/>
            <person name="Meyers B.C."/>
            <person name="Huo N."/>
            <person name="Gu Y.Q."/>
            <person name="Zhou H."/>
            <person name="Devos K.M."/>
            <person name="Bennetzen J.L."/>
            <person name="Unver T."/>
            <person name="Budak H."/>
            <person name="Gulick P.J."/>
            <person name="Galiba G."/>
            <person name="Kalapos B."/>
            <person name="Nelson D.R."/>
            <person name="Li P."/>
            <person name="You F.M."/>
            <person name="Luo M.C."/>
            <person name="Dvorak J."/>
        </authorList>
    </citation>
    <scope>NUCLEOTIDE SEQUENCE [LARGE SCALE GENOMIC DNA]</scope>
    <source>
        <strain evidence="3">cv. AL8/78</strain>
    </source>
</reference>
<reference evidence="4" key="1">
    <citation type="journal article" date="2014" name="Science">
        <title>Ancient hybridizations among the ancestral genomes of bread wheat.</title>
        <authorList>
            <consortium name="International Wheat Genome Sequencing Consortium,"/>
            <person name="Marcussen T."/>
            <person name="Sandve S.R."/>
            <person name="Heier L."/>
            <person name="Spannagl M."/>
            <person name="Pfeifer M."/>
            <person name="Jakobsen K.S."/>
            <person name="Wulff B.B."/>
            <person name="Steuernagel B."/>
            <person name="Mayer K.F."/>
            <person name="Olsen O.A."/>
        </authorList>
    </citation>
    <scope>NUCLEOTIDE SEQUENCE [LARGE SCALE GENOMIC DNA]</scope>
    <source>
        <strain evidence="4">cv. AL8/78</strain>
    </source>
</reference>
<dbReference type="Proteomes" id="UP000015105">
    <property type="component" value="Chromosome 3D"/>
</dbReference>
<feature type="region of interest" description="Disordered" evidence="1">
    <location>
        <begin position="34"/>
        <end position="54"/>
    </location>
</feature>
<feature type="chain" id="PRO_5019037316" evidence="2">
    <location>
        <begin position="27"/>
        <end position="54"/>
    </location>
</feature>
<name>A0A453F788_AEGTS</name>
<evidence type="ECO:0000313" key="3">
    <source>
        <dbReference type="EnsemblPlants" id="AET3Gv20595400.7"/>
    </source>
</evidence>
<evidence type="ECO:0000256" key="1">
    <source>
        <dbReference type="SAM" id="MobiDB-lite"/>
    </source>
</evidence>
<dbReference type="EnsemblPlants" id="AET3Gv20595400.7">
    <property type="protein sequence ID" value="AET3Gv20595400.7"/>
    <property type="gene ID" value="AET3Gv20595400"/>
</dbReference>
<proteinExistence type="predicted"/>
<keyword evidence="2" id="KW-0732">Signal</keyword>
<evidence type="ECO:0000313" key="4">
    <source>
        <dbReference type="Proteomes" id="UP000015105"/>
    </source>
</evidence>
<reference evidence="4" key="2">
    <citation type="journal article" date="2017" name="Nat. Plants">
        <title>The Aegilops tauschii genome reveals multiple impacts of transposons.</title>
        <authorList>
            <person name="Zhao G."/>
            <person name="Zou C."/>
            <person name="Li K."/>
            <person name="Wang K."/>
            <person name="Li T."/>
            <person name="Gao L."/>
            <person name="Zhang X."/>
            <person name="Wang H."/>
            <person name="Yang Z."/>
            <person name="Liu X."/>
            <person name="Jiang W."/>
            <person name="Mao L."/>
            <person name="Kong X."/>
            <person name="Jiao Y."/>
            <person name="Jia J."/>
        </authorList>
    </citation>
    <scope>NUCLEOTIDE SEQUENCE [LARGE SCALE GENOMIC DNA]</scope>
    <source>
        <strain evidence="4">cv. AL8/78</strain>
    </source>
</reference>
<keyword evidence="4" id="KW-1185">Reference proteome</keyword>
<dbReference type="Gramene" id="AET3Gv20595400.7">
    <property type="protein sequence ID" value="AET3Gv20595400.7"/>
    <property type="gene ID" value="AET3Gv20595400"/>
</dbReference>
<feature type="signal peptide" evidence="2">
    <location>
        <begin position="1"/>
        <end position="26"/>
    </location>
</feature>
<evidence type="ECO:0000256" key="2">
    <source>
        <dbReference type="SAM" id="SignalP"/>
    </source>
</evidence>
<organism evidence="3 4">
    <name type="scientific">Aegilops tauschii subsp. strangulata</name>
    <name type="common">Goatgrass</name>
    <dbReference type="NCBI Taxonomy" id="200361"/>
    <lineage>
        <taxon>Eukaryota</taxon>
        <taxon>Viridiplantae</taxon>
        <taxon>Streptophyta</taxon>
        <taxon>Embryophyta</taxon>
        <taxon>Tracheophyta</taxon>
        <taxon>Spermatophyta</taxon>
        <taxon>Magnoliopsida</taxon>
        <taxon>Liliopsida</taxon>
        <taxon>Poales</taxon>
        <taxon>Poaceae</taxon>
        <taxon>BOP clade</taxon>
        <taxon>Pooideae</taxon>
        <taxon>Triticodae</taxon>
        <taxon>Triticeae</taxon>
        <taxon>Triticinae</taxon>
        <taxon>Aegilops</taxon>
    </lineage>
</organism>